<dbReference type="PANTHER" id="PTHR34109">
    <property type="entry name" value="BNAUNNG04460D PROTEIN-RELATED"/>
    <property type="match status" value="1"/>
</dbReference>
<dbReference type="Proteomes" id="UP000504607">
    <property type="component" value="Unplaced"/>
</dbReference>
<name>A0A6I9QGI9_ELAGV</name>
<dbReference type="InterPro" id="IPR054575">
    <property type="entry name" value="At5g48480-like_C"/>
</dbReference>
<dbReference type="KEGG" id="egu:105034656"/>
<dbReference type="OrthoDB" id="2013034at2759"/>
<evidence type="ECO:0000259" key="1">
    <source>
        <dbReference type="Pfam" id="PF22650"/>
    </source>
</evidence>
<organism evidence="3 4">
    <name type="scientific">Elaeis guineensis var. tenera</name>
    <name type="common">Oil palm</name>
    <dbReference type="NCBI Taxonomy" id="51953"/>
    <lineage>
        <taxon>Eukaryota</taxon>
        <taxon>Viridiplantae</taxon>
        <taxon>Streptophyta</taxon>
        <taxon>Embryophyta</taxon>
        <taxon>Tracheophyta</taxon>
        <taxon>Spermatophyta</taxon>
        <taxon>Magnoliopsida</taxon>
        <taxon>Liliopsida</taxon>
        <taxon>Arecaceae</taxon>
        <taxon>Arecoideae</taxon>
        <taxon>Cocoseae</taxon>
        <taxon>Elaeidinae</taxon>
        <taxon>Elaeis</taxon>
    </lineage>
</organism>
<accession>A0A6I9QGI9</accession>
<gene>
    <name evidence="4" type="primary">LOC105034656</name>
</gene>
<evidence type="ECO:0000313" key="4">
    <source>
        <dbReference type="RefSeq" id="XP_010908197.1"/>
    </source>
</evidence>
<dbReference type="CDD" id="cd07246">
    <property type="entry name" value="VOC_like"/>
    <property type="match status" value="1"/>
</dbReference>
<dbReference type="GeneID" id="105034656"/>
<dbReference type="RefSeq" id="XP_010908197.1">
    <property type="nucleotide sequence ID" value="XM_010909895.3"/>
</dbReference>
<evidence type="ECO:0000259" key="2">
    <source>
        <dbReference type="Pfam" id="PF22656"/>
    </source>
</evidence>
<dbReference type="InterPro" id="IPR029068">
    <property type="entry name" value="Glyas_Bleomycin-R_OHBP_Dase"/>
</dbReference>
<sequence length="164" mass="16990">MAQDGAENGAAVKAVGVAVFKPQLVVPAMKADEAVQFYKAAFGAVELKRMNHPKRKAEQELPLILCAELKIGSSSLLVCDQTEDSLAAAEEGVIGRGIVFRVETEDVEGAVAKAVQAGAVMQGEITEDEGACGGGLLGKVKDPFGVVWAIASASKKCAEAETES</sequence>
<dbReference type="AlphaFoldDB" id="A0A6I9QGI9"/>
<feature type="domain" description="Glyoxalase At5g48480-like C-terminal" evidence="1">
    <location>
        <begin position="102"/>
        <end position="148"/>
    </location>
</feature>
<dbReference type="Pfam" id="PF22656">
    <property type="entry name" value="At5g48480-like_N"/>
    <property type="match status" value="1"/>
</dbReference>
<dbReference type="Pfam" id="PF22650">
    <property type="entry name" value="At5g48480-like_C"/>
    <property type="match status" value="1"/>
</dbReference>
<dbReference type="InterPro" id="IPR054576">
    <property type="entry name" value="At5g48480-like_N"/>
</dbReference>
<proteinExistence type="predicted"/>
<dbReference type="Gene3D" id="3.10.180.10">
    <property type="entry name" value="2,3-Dihydroxybiphenyl 1,2-Dioxygenase, domain 1"/>
    <property type="match status" value="1"/>
</dbReference>
<reference evidence="4" key="1">
    <citation type="submission" date="2025-08" db="UniProtKB">
        <authorList>
            <consortium name="RefSeq"/>
        </authorList>
    </citation>
    <scope>IDENTIFICATION</scope>
</reference>
<dbReference type="PANTHER" id="PTHR34109:SF1">
    <property type="entry name" value="VOC DOMAIN-CONTAINING PROTEIN"/>
    <property type="match status" value="1"/>
</dbReference>
<dbReference type="SUPFAM" id="SSF54593">
    <property type="entry name" value="Glyoxalase/Bleomycin resistance protein/Dihydroxybiphenyl dioxygenase"/>
    <property type="match status" value="1"/>
</dbReference>
<feature type="domain" description="Glyoxalase At5g48480-like N-terminal" evidence="2">
    <location>
        <begin position="23"/>
        <end position="80"/>
    </location>
</feature>
<protein>
    <submittedName>
        <fullName evidence="4">Uncharacterized protein At5g48480</fullName>
    </submittedName>
</protein>
<keyword evidence="3" id="KW-1185">Reference proteome</keyword>
<evidence type="ECO:0000313" key="3">
    <source>
        <dbReference type="Proteomes" id="UP000504607"/>
    </source>
</evidence>
<dbReference type="InParanoid" id="A0A6I9QGI9"/>